<reference evidence="2 3" key="1">
    <citation type="submission" date="2018-02" db="EMBL/GenBank/DDBJ databases">
        <title>Draft genome of wild Prunus yedoensis var. nudiflora.</title>
        <authorList>
            <person name="Baek S."/>
            <person name="Kim J.-H."/>
            <person name="Choi K."/>
            <person name="Kim G.-B."/>
            <person name="Cho A."/>
            <person name="Jang H."/>
            <person name="Shin C.-H."/>
            <person name="Yu H.-J."/>
            <person name="Mun J.-H."/>
        </authorList>
    </citation>
    <scope>NUCLEOTIDE SEQUENCE [LARGE SCALE GENOMIC DNA]</scope>
    <source>
        <strain evidence="3">cv. Jeju island</strain>
        <tissue evidence="2">Leaf</tissue>
    </source>
</reference>
<proteinExistence type="predicted"/>
<dbReference type="EMBL" id="PJQY01002435">
    <property type="protein sequence ID" value="PQP93732.1"/>
    <property type="molecule type" value="Genomic_DNA"/>
</dbReference>
<gene>
    <name evidence="2" type="ORF">Pyn_37278</name>
</gene>
<organism evidence="2 3">
    <name type="scientific">Prunus yedoensis var. nudiflora</name>
    <dbReference type="NCBI Taxonomy" id="2094558"/>
    <lineage>
        <taxon>Eukaryota</taxon>
        <taxon>Viridiplantae</taxon>
        <taxon>Streptophyta</taxon>
        <taxon>Embryophyta</taxon>
        <taxon>Tracheophyta</taxon>
        <taxon>Spermatophyta</taxon>
        <taxon>Magnoliopsida</taxon>
        <taxon>eudicotyledons</taxon>
        <taxon>Gunneridae</taxon>
        <taxon>Pentapetalae</taxon>
        <taxon>rosids</taxon>
        <taxon>fabids</taxon>
        <taxon>Rosales</taxon>
        <taxon>Rosaceae</taxon>
        <taxon>Amygdaloideae</taxon>
        <taxon>Amygdaleae</taxon>
        <taxon>Prunus</taxon>
    </lineage>
</organism>
<feature type="region of interest" description="Disordered" evidence="1">
    <location>
        <begin position="18"/>
        <end position="38"/>
    </location>
</feature>
<comment type="caution">
    <text evidence="2">The sequence shown here is derived from an EMBL/GenBank/DDBJ whole genome shotgun (WGS) entry which is preliminary data.</text>
</comment>
<keyword evidence="3" id="KW-1185">Reference proteome</keyword>
<name>A0A314XIM5_PRUYE</name>
<evidence type="ECO:0000256" key="1">
    <source>
        <dbReference type="SAM" id="MobiDB-lite"/>
    </source>
</evidence>
<evidence type="ECO:0000313" key="3">
    <source>
        <dbReference type="Proteomes" id="UP000250321"/>
    </source>
</evidence>
<evidence type="ECO:0000313" key="2">
    <source>
        <dbReference type="EMBL" id="PQP93732.1"/>
    </source>
</evidence>
<dbReference type="Proteomes" id="UP000250321">
    <property type="component" value="Unassembled WGS sequence"/>
</dbReference>
<accession>A0A314XIM5</accession>
<protein>
    <submittedName>
        <fullName evidence="2">Uncharacterized protein</fullName>
    </submittedName>
</protein>
<feature type="compositionally biased region" description="Acidic residues" evidence="1">
    <location>
        <begin position="26"/>
        <end position="37"/>
    </location>
</feature>
<sequence length="103" mass="11940">MVRKTRKKVYMADSTLVPDERNKEIEDAESLESSSEDPFDRFEKTMKEGFQAMTNSMNHMSQSVTQSVEKGHLNTTLQGNETRAYMTQFFEQVMQATQEDKAF</sequence>
<dbReference type="AlphaFoldDB" id="A0A314XIM5"/>